<evidence type="ECO:0000259" key="6">
    <source>
        <dbReference type="PROSITE" id="PS50067"/>
    </source>
</evidence>
<dbReference type="PROSITE" id="PS50067">
    <property type="entry name" value="KINESIN_MOTOR_2"/>
    <property type="match status" value="1"/>
</dbReference>
<dbReference type="eggNOG" id="KOG3957">
    <property type="taxonomic scope" value="Eukaryota"/>
</dbReference>
<keyword evidence="8" id="KW-1185">Reference proteome</keyword>
<dbReference type="SUPFAM" id="SSF89796">
    <property type="entry name" value="CoA-transferase family III (CaiB/BaiF)"/>
    <property type="match status" value="1"/>
</dbReference>
<dbReference type="Gene3D" id="3.40.50.10540">
    <property type="entry name" value="Crotonobetainyl-coa:carnitine coa-transferase, domain 1"/>
    <property type="match status" value="1"/>
</dbReference>
<comment type="similarity">
    <text evidence="1">Belongs to the CoA-transferase III family.</text>
</comment>
<dbReference type="Gene3D" id="3.30.1540.10">
    <property type="entry name" value="formyl-coa transferase, domain 3"/>
    <property type="match status" value="1"/>
</dbReference>
<evidence type="ECO:0000256" key="5">
    <source>
        <dbReference type="SAM" id="MobiDB-lite"/>
    </source>
</evidence>
<feature type="domain" description="Kinesin motor" evidence="6">
    <location>
        <begin position="453"/>
        <end position="899"/>
    </location>
</feature>
<dbReference type="AlphaFoldDB" id="M2SUT5"/>
<keyword evidence="3" id="KW-0547">Nucleotide-binding</keyword>
<keyword evidence="3" id="KW-0067">ATP-binding</keyword>
<evidence type="ECO:0000313" key="7">
    <source>
        <dbReference type="EMBL" id="EMD60831.1"/>
    </source>
</evidence>
<dbReference type="Gene3D" id="3.40.850.10">
    <property type="entry name" value="Kinesin motor domain"/>
    <property type="match status" value="2"/>
</dbReference>
<evidence type="ECO:0000256" key="2">
    <source>
        <dbReference type="ARBA" id="ARBA00022679"/>
    </source>
</evidence>
<feature type="compositionally biased region" description="Polar residues" evidence="5">
    <location>
        <begin position="479"/>
        <end position="492"/>
    </location>
</feature>
<keyword evidence="3" id="KW-0505">Motor protein</keyword>
<comment type="similarity">
    <text evidence="3">Belongs to the TRAFAC class myosin-kinesin ATPase superfamily. Kinesin family.</text>
</comment>
<dbReference type="eggNOG" id="KOG0247">
    <property type="taxonomic scope" value="Eukaryota"/>
</dbReference>
<dbReference type="Pfam" id="PF02515">
    <property type="entry name" value="CoA_transf_3"/>
    <property type="match status" value="1"/>
</dbReference>
<evidence type="ECO:0000256" key="4">
    <source>
        <dbReference type="SAM" id="Coils"/>
    </source>
</evidence>
<dbReference type="FunFam" id="3.30.1540.10:FF:000005">
    <property type="entry name" value="succinate--hydroxymethylglutarate CoA-transferase isoform X4"/>
    <property type="match status" value="1"/>
</dbReference>
<evidence type="ECO:0000313" key="8">
    <source>
        <dbReference type="Proteomes" id="UP000016934"/>
    </source>
</evidence>
<reference evidence="8" key="2">
    <citation type="journal article" date="2013" name="PLoS Genet.">
        <title>Comparative genome structure, secondary metabolite, and effector coding capacity across Cochliobolus pathogens.</title>
        <authorList>
            <person name="Condon B.J."/>
            <person name="Leng Y."/>
            <person name="Wu D."/>
            <person name="Bushley K.E."/>
            <person name="Ohm R.A."/>
            <person name="Otillar R."/>
            <person name="Martin J."/>
            <person name="Schackwitz W."/>
            <person name="Grimwood J."/>
            <person name="MohdZainudin N."/>
            <person name="Xue C."/>
            <person name="Wang R."/>
            <person name="Manning V.A."/>
            <person name="Dhillon B."/>
            <person name="Tu Z.J."/>
            <person name="Steffenson B.J."/>
            <person name="Salamov A."/>
            <person name="Sun H."/>
            <person name="Lowry S."/>
            <person name="LaButti K."/>
            <person name="Han J."/>
            <person name="Copeland A."/>
            <person name="Lindquist E."/>
            <person name="Barry K."/>
            <person name="Schmutz J."/>
            <person name="Baker S.E."/>
            <person name="Ciuffetti L.M."/>
            <person name="Grigoriev I.V."/>
            <person name="Zhong S."/>
            <person name="Turgeon B.G."/>
        </authorList>
    </citation>
    <scope>NUCLEOTIDE SEQUENCE [LARGE SCALE GENOMIC DNA]</scope>
    <source>
        <strain evidence="8">ND90Pr / ATCC 201652</strain>
    </source>
</reference>
<dbReference type="InterPro" id="IPR001752">
    <property type="entry name" value="Kinesin_motor_dom"/>
</dbReference>
<accession>M2SUT5</accession>
<gene>
    <name evidence="7" type="ORF">COCSADRAFT_174163</name>
</gene>
<dbReference type="GO" id="GO:0003777">
    <property type="term" value="F:microtubule motor activity"/>
    <property type="evidence" value="ECO:0007669"/>
    <property type="project" value="InterPro"/>
</dbReference>
<organism evidence="7 8">
    <name type="scientific">Cochliobolus sativus (strain ND90Pr / ATCC 201652)</name>
    <name type="common">Common root rot and spot blotch fungus</name>
    <name type="synonym">Bipolaris sorokiniana</name>
    <dbReference type="NCBI Taxonomy" id="665912"/>
    <lineage>
        <taxon>Eukaryota</taxon>
        <taxon>Fungi</taxon>
        <taxon>Dikarya</taxon>
        <taxon>Ascomycota</taxon>
        <taxon>Pezizomycotina</taxon>
        <taxon>Dothideomycetes</taxon>
        <taxon>Pleosporomycetidae</taxon>
        <taxon>Pleosporales</taxon>
        <taxon>Pleosporineae</taxon>
        <taxon>Pleosporaceae</taxon>
        <taxon>Bipolaris</taxon>
    </lineage>
</organism>
<feature type="region of interest" description="Disordered" evidence="5">
    <location>
        <begin position="474"/>
        <end position="493"/>
    </location>
</feature>
<dbReference type="OrthoDB" id="123929at2759"/>
<feature type="binding site" evidence="3">
    <location>
        <begin position="548"/>
        <end position="555"/>
    </location>
    <ligand>
        <name>ATP</name>
        <dbReference type="ChEBI" id="CHEBI:30616"/>
    </ligand>
</feature>
<proteinExistence type="inferred from homology"/>
<dbReference type="SUPFAM" id="SSF52540">
    <property type="entry name" value="P-loop containing nucleoside triphosphate hydrolases"/>
    <property type="match status" value="1"/>
</dbReference>
<name>M2SUT5_COCSN</name>
<dbReference type="OMA" id="DECYHEM"/>
<dbReference type="RefSeq" id="XP_007703214.1">
    <property type="nucleotide sequence ID" value="XM_007705024.1"/>
</dbReference>
<dbReference type="KEGG" id="bsc:COCSADRAFT_174163"/>
<evidence type="ECO:0000256" key="3">
    <source>
        <dbReference type="PROSITE-ProRule" id="PRU00283"/>
    </source>
</evidence>
<dbReference type="GO" id="GO:0005524">
    <property type="term" value="F:ATP binding"/>
    <property type="evidence" value="ECO:0007669"/>
    <property type="project" value="UniProtKB-UniRule"/>
</dbReference>
<dbReference type="InterPro" id="IPR044855">
    <property type="entry name" value="CoA-Trfase_III_dom3_sf"/>
</dbReference>
<dbReference type="EMBL" id="KB445649">
    <property type="protein sequence ID" value="EMD60831.1"/>
    <property type="molecule type" value="Genomic_DNA"/>
</dbReference>
<feature type="compositionally biased region" description="Low complexity" evidence="5">
    <location>
        <begin position="920"/>
        <end position="935"/>
    </location>
</feature>
<dbReference type="SMART" id="SM00129">
    <property type="entry name" value="KISc"/>
    <property type="match status" value="1"/>
</dbReference>
<sequence length="1110" mass="122449">MIGSVVRSPRYAFQKVSPIPRLSWARSSHVRRLATAAASGDGSDLPLAGIKVLDMTRVLAGPYCTQILGDLGADVIKIEHPTRGDDTRAWGPPYAKYTDEQEGPGESAYYLGVNRNKRSMGLSFQHPAGVDILHRLVKECDVLVENYLPGSLAKYAMDYDTVSKINPNIVYASITGYGQTGPYRNRAGYDVMVEAEMGLMHITGTRDGPPVKVGVAVTDLTTGLYTSNSIIAALFRRFRSPGSGGQHIDVALSDCQVATLANIASSCLISGQRDSGRWGTSHPSIVPYKAFKTADGDILLGGGNDKLYGTLCNRLGKPEWITDEKFKTNALRVKHRDELEELIEAETRKKSTQELLDIFEGSGMPYAAINDVQDTLNHEHVLARNMVKEVEHPACGPIKLVNTPVKWSQSTPGIRLPPPLLGQHTNEILSDTLGMSKEDVEALRSEGVVAYSLFNVFLRLRPSNATNARFLTVEESDQSHPTHITIQPPTNTNDKRKRAVERFAFTQVFEEDAQQMHLFKGTGIVQMIEGVMGAPGHHGRDGLFATLGCSGSGKSHTILGTKAQRGLVQMTLDTVYQACDGQLVQSFYGAPAFSSLAAADVSDSQMYTATAYLDTVYGDNQSERFPSRAQTPMQDCSIFSTGSNWKSNKIPRPSLLPQTPSVDDIHLPEDPTVEYAIVMSMYEVYNDRIFDLLSGSASKNKNHSVKRRALLFKNTEQSPDRKVVAGLTKIICGSYEEAMMILETGLMERKVTGTGSNAVSSRSHGFFNIEIKKRNAENKGPWSSSNLTIVDLAGSERARNAKTAGETLAEAGKINESLMYLGQCMQMQSDNAGGSKNIVPFRQCKLTELLFSNSYPSSSRTAQQHRSAQKSIMVVTADPKSDYNATSQILRYSALAREVTVPRIPSTTETILASLPQKRPGTSSSARTASSGRASPAAIMEELENANAEVARLTAELEVFALRLSEETARRKAAESSWAAAEDHLVDFEQEIRDECYHEMEAAVDQERRRWQTALENEQDNQQAHIDSKIDVVIRATKAQMKQDIKVYEDPDPELRDRVEELERENEMLRAKLEAHERETQQRSASPIKRMRVLKAKKWADPSAYAMDDE</sequence>
<protein>
    <recommendedName>
        <fullName evidence="6">Kinesin motor domain-containing protein</fullName>
    </recommendedName>
</protein>
<dbReference type="HOGENOM" id="CLU_009436_0_0_1"/>
<dbReference type="GO" id="GO:0007018">
    <property type="term" value="P:microtubule-based movement"/>
    <property type="evidence" value="ECO:0007669"/>
    <property type="project" value="InterPro"/>
</dbReference>
<dbReference type="InterPro" id="IPR023606">
    <property type="entry name" value="CoA-Trfase_III_dom_1_sf"/>
</dbReference>
<reference evidence="7 8" key="1">
    <citation type="journal article" date="2012" name="PLoS Pathog.">
        <title>Diverse lifestyles and strategies of plant pathogenesis encoded in the genomes of eighteen Dothideomycetes fungi.</title>
        <authorList>
            <person name="Ohm R.A."/>
            <person name="Feau N."/>
            <person name="Henrissat B."/>
            <person name="Schoch C.L."/>
            <person name="Horwitz B.A."/>
            <person name="Barry K.W."/>
            <person name="Condon B.J."/>
            <person name="Copeland A.C."/>
            <person name="Dhillon B."/>
            <person name="Glaser F."/>
            <person name="Hesse C.N."/>
            <person name="Kosti I."/>
            <person name="LaButti K."/>
            <person name="Lindquist E.A."/>
            <person name="Lucas S."/>
            <person name="Salamov A.A."/>
            <person name="Bradshaw R.E."/>
            <person name="Ciuffetti L."/>
            <person name="Hamelin R.C."/>
            <person name="Kema G.H.J."/>
            <person name="Lawrence C."/>
            <person name="Scott J.A."/>
            <person name="Spatafora J.W."/>
            <person name="Turgeon B.G."/>
            <person name="de Wit P.J.G.M."/>
            <person name="Zhong S."/>
            <person name="Goodwin S.B."/>
            <person name="Grigoriev I.V."/>
        </authorList>
    </citation>
    <scope>NUCLEOTIDE SEQUENCE [LARGE SCALE GENOMIC DNA]</scope>
    <source>
        <strain evidence="8">ND90Pr / ATCC 201652</strain>
    </source>
</reference>
<keyword evidence="4" id="KW-0175">Coiled coil</keyword>
<dbReference type="InterPro" id="IPR036961">
    <property type="entry name" value="Kinesin_motor_dom_sf"/>
</dbReference>
<feature type="coiled-coil region" evidence="4">
    <location>
        <begin position="1052"/>
        <end position="1079"/>
    </location>
</feature>
<dbReference type="InterPro" id="IPR003673">
    <property type="entry name" value="CoA-Trfase_fam_III"/>
</dbReference>
<evidence type="ECO:0000256" key="1">
    <source>
        <dbReference type="ARBA" id="ARBA00008383"/>
    </source>
</evidence>
<dbReference type="FunFam" id="3.40.850.10:FF:000091">
    <property type="entry name" value="Kinesin family protein"/>
    <property type="match status" value="1"/>
</dbReference>
<keyword evidence="2" id="KW-0808">Transferase</keyword>
<dbReference type="InterPro" id="IPR027417">
    <property type="entry name" value="P-loop_NTPase"/>
</dbReference>
<dbReference type="GeneID" id="19132898"/>
<dbReference type="GO" id="GO:0008017">
    <property type="term" value="F:microtubule binding"/>
    <property type="evidence" value="ECO:0007669"/>
    <property type="project" value="InterPro"/>
</dbReference>
<dbReference type="PANTHER" id="PTHR48207">
    <property type="entry name" value="SUCCINATE--HYDROXYMETHYLGLUTARATE COA-TRANSFERASE"/>
    <property type="match status" value="1"/>
</dbReference>
<dbReference type="PRINTS" id="PR00380">
    <property type="entry name" value="KINESINHEAVY"/>
</dbReference>
<dbReference type="Proteomes" id="UP000016934">
    <property type="component" value="Unassembled WGS sequence"/>
</dbReference>
<dbReference type="PANTHER" id="PTHR48207:SF3">
    <property type="entry name" value="SUCCINATE--HYDROXYMETHYLGLUTARATE COA-TRANSFERASE"/>
    <property type="match status" value="1"/>
</dbReference>
<dbReference type="GO" id="GO:0047369">
    <property type="term" value="F:succinate-hydroxymethylglutarate CoA-transferase activity"/>
    <property type="evidence" value="ECO:0007669"/>
    <property type="project" value="TreeGrafter"/>
</dbReference>
<dbReference type="InterPro" id="IPR050483">
    <property type="entry name" value="CoA-transferase_III_domain"/>
</dbReference>
<dbReference type="Pfam" id="PF00225">
    <property type="entry name" value="Kinesin"/>
    <property type="match status" value="1"/>
</dbReference>
<feature type="region of interest" description="Disordered" evidence="5">
    <location>
        <begin position="910"/>
        <end position="935"/>
    </location>
</feature>
<dbReference type="GO" id="GO:0005739">
    <property type="term" value="C:mitochondrion"/>
    <property type="evidence" value="ECO:0007669"/>
    <property type="project" value="TreeGrafter"/>
</dbReference>